<comment type="caution">
    <text evidence="3">The sequence shown here is derived from an EMBL/GenBank/DDBJ whole genome shotgun (WGS) entry which is preliminary data.</text>
</comment>
<dbReference type="EMBL" id="PJQD01000021">
    <property type="protein sequence ID" value="POY74860.1"/>
    <property type="molecule type" value="Genomic_DNA"/>
</dbReference>
<protein>
    <submittedName>
        <fullName evidence="3">Uncharacterized protein</fullName>
    </submittedName>
</protein>
<sequence>MAISIDPSTAPLPAPNASVLASLKAYVQLVETRRSLQAEMDQALSSFLTGESAPLANGQDVLSAPGAPAASSSPSPSSLSACAAEAIRPPTEQELQQVLQIAFGGLVEVKEQARLLVVELDERWDRADLARMVRGIEEDESARIKATLERDQLRRLQTLQPELEFSSTIQEKEAARNTLASQIQEQVQDVHAEIADLAAAEADRETEDGGR</sequence>
<feature type="coiled-coil region" evidence="1">
    <location>
        <begin position="169"/>
        <end position="200"/>
    </location>
</feature>
<evidence type="ECO:0000256" key="1">
    <source>
        <dbReference type="SAM" id="Coils"/>
    </source>
</evidence>
<gene>
    <name evidence="3" type="ORF">BMF94_2133</name>
</gene>
<organism evidence="3 4">
    <name type="scientific">Rhodotorula taiwanensis</name>
    <dbReference type="NCBI Taxonomy" id="741276"/>
    <lineage>
        <taxon>Eukaryota</taxon>
        <taxon>Fungi</taxon>
        <taxon>Dikarya</taxon>
        <taxon>Basidiomycota</taxon>
        <taxon>Pucciniomycotina</taxon>
        <taxon>Microbotryomycetes</taxon>
        <taxon>Sporidiobolales</taxon>
        <taxon>Sporidiobolaceae</taxon>
        <taxon>Rhodotorula</taxon>
    </lineage>
</organism>
<evidence type="ECO:0000313" key="3">
    <source>
        <dbReference type="EMBL" id="POY74860.1"/>
    </source>
</evidence>
<proteinExistence type="predicted"/>
<reference evidence="3 4" key="1">
    <citation type="journal article" date="2018" name="Front. Microbiol.">
        <title>Prospects for Fungal Bioremediation of Acidic Radioactive Waste Sites: Characterization and Genome Sequence of Rhodotorula taiwanensis MD1149.</title>
        <authorList>
            <person name="Tkavc R."/>
            <person name="Matrosova V.Y."/>
            <person name="Grichenko O.E."/>
            <person name="Gostincar C."/>
            <person name="Volpe R.P."/>
            <person name="Klimenkova P."/>
            <person name="Gaidamakova E.K."/>
            <person name="Zhou C.E."/>
            <person name="Stewart B.J."/>
            <person name="Lyman M.G."/>
            <person name="Malfatti S.A."/>
            <person name="Rubinfeld B."/>
            <person name="Courtot M."/>
            <person name="Singh J."/>
            <person name="Dalgard C.L."/>
            <person name="Hamilton T."/>
            <person name="Frey K.G."/>
            <person name="Gunde-Cimerman N."/>
            <person name="Dugan L."/>
            <person name="Daly M.J."/>
        </authorList>
    </citation>
    <scope>NUCLEOTIDE SEQUENCE [LARGE SCALE GENOMIC DNA]</scope>
    <source>
        <strain evidence="3 4">MD1149</strain>
    </source>
</reference>
<keyword evidence="1" id="KW-0175">Coiled coil</keyword>
<keyword evidence="4" id="KW-1185">Reference proteome</keyword>
<dbReference type="OrthoDB" id="2504279at2759"/>
<dbReference type="AlphaFoldDB" id="A0A2S5BDL7"/>
<feature type="region of interest" description="Disordered" evidence="2">
    <location>
        <begin position="58"/>
        <end position="82"/>
    </location>
</feature>
<evidence type="ECO:0000256" key="2">
    <source>
        <dbReference type="SAM" id="MobiDB-lite"/>
    </source>
</evidence>
<dbReference type="Proteomes" id="UP000237144">
    <property type="component" value="Unassembled WGS sequence"/>
</dbReference>
<evidence type="ECO:0000313" key="4">
    <source>
        <dbReference type="Proteomes" id="UP000237144"/>
    </source>
</evidence>
<accession>A0A2S5BDL7</accession>
<feature type="compositionally biased region" description="Low complexity" evidence="2">
    <location>
        <begin position="63"/>
        <end position="82"/>
    </location>
</feature>
<name>A0A2S5BDL7_9BASI</name>